<dbReference type="InterPro" id="IPR035919">
    <property type="entry name" value="EAL_sf"/>
</dbReference>
<proteinExistence type="predicted"/>
<evidence type="ECO:0000313" key="3">
    <source>
        <dbReference type="EMBL" id="MBS7525749.1"/>
    </source>
</evidence>
<dbReference type="PANTHER" id="PTHR33525:SF4">
    <property type="entry name" value="CYCLIC DI-GMP PHOSPHODIESTERASE CDGJ"/>
    <property type="match status" value="1"/>
</dbReference>
<dbReference type="SMART" id="SM00052">
    <property type="entry name" value="EAL"/>
    <property type="match status" value="1"/>
</dbReference>
<dbReference type="InterPro" id="IPR013976">
    <property type="entry name" value="HDOD"/>
</dbReference>
<dbReference type="RefSeq" id="WP_213235538.1">
    <property type="nucleotide sequence ID" value="NZ_JAHBCL010000005.1"/>
</dbReference>
<dbReference type="InterPro" id="IPR001633">
    <property type="entry name" value="EAL_dom"/>
</dbReference>
<sequence>MDVFLARQPIFNRDKKVVAYEILYRESVRNVYDPNYDGDMATTSVISDTLINFGIEGLTKSKRAFINFTRNLLMEDMPFLINPDQLIVEILENVDIDEKVIEKCQKLKDAGYSIALDDFVDNEKYLPIIDYVDIIKVDFLVLKSEGRRLVADKYKPMGLLLLAEKVETYADYEEALALGYDFFQGFFFEKPVVCKTKGINVSTFRYLEIIKETVSDVPDFSKLTDIVKNDLSLTYKLLRLINSPAFYRHTEITSVNQALTLLGINEIRKWITLIMLRDVSSDQPDEVIKVSLNRAFFAERAAAYFDLDERTNEAFLVGLFSMIDAIMEKPLFEILDELPLKEDVKSALLGMRNPFHELLRLVRFYEKGNWEMIVKVAEMYGIDCKELNEIYVSTAITATDLLTDV</sequence>
<dbReference type="Pfam" id="PF08668">
    <property type="entry name" value="HDOD"/>
    <property type="match status" value="1"/>
</dbReference>
<feature type="domain" description="EAL" evidence="1">
    <location>
        <begin position="1"/>
        <end position="205"/>
    </location>
</feature>
<accession>A0ABS5PKS9</accession>
<dbReference type="PROSITE" id="PS50883">
    <property type="entry name" value="EAL"/>
    <property type="match status" value="1"/>
</dbReference>
<dbReference type="PIRSF" id="PIRSF003180">
    <property type="entry name" value="DiGMPpdiest_YuxH"/>
    <property type="match status" value="1"/>
</dbReference>
<dbReference type="SUPFAM" id="SSF109604">
    <property type="entry name" value="HD-domain/PDEase-like"/>
    <property type="match status" value="1"/>
</dbReference>
<dbReference type="EMBL" id="JAHBCL010000005">
    <property type="protein sequence ID" value="MBS7525749.1"/>
    <property type="molecule type" value="Genomic_DNA"/>
</dbReference>
<reference evidence="3 4" key="1">
    <citation type="submission" date="2021-05" db="EMBL/GenBank/DDBJ databases">
        <title>Fusibacter ferrireducens sp. nov., an anaerobic, sulfur- and Fe-reducing bacterium isolated from the mangrove sediment.</title>
        <authorList>
            <person name="Qiu D."/>
        </authorList>
    </citation>
    <scope>NUCLEOTIDE SEQUENCE [LARGE SCALE GENOMIC DNA]</scope>
    <source>
        <strain evidence="3 4">DSM 12116</strain>
    </source>
</reference>
<feature type="domain" description="HDOD" evidence="2">
    <location>
        <begin position="199"/>
        <end position="386"/>
    </location>
</feature>
<organism evidence="3 4">
    <name type="scientific">Fusibacter paucivorans</name>
    <dbReference type="NCBI Taxonomy" id="76009"/>
    <lineage>
        <taxon>Bacteria</taxon>
        <taxon>Bacillati</taxon>
        <taxon>Bacillota</taxon>
        <taxon>Clostridia</taxon>
        <taxon>Eubacteriales</taxon>
        <taxon>Eubacteriales Family XII. Incertae Sedis</taxon>
        <taxon>Fusibacter</taxon>
    </lineage>
</organism>
<evidence type="ECO:0000259" key="1">
    <source>
        <dbReference type="PROSITE" id="PS50883"/>
    </source>
</evidence>
<dbReference type="InterPro" id="IPR052340">
    <property type="entry name" value="RNase_Y/CdgJ"/>
</dbReference>
<comment type="caution">
    <text evidence="3">The sequence shown here is derived from an EMBL/GenBank/DDBJ whole genome shotgun (WGS) entry which is preliminary data.</text>
</comment>
<dbReference type="PANTHER" id="PTHR33525">
    <property type="match status" value="1"/>
</dbReference>
<dbReference type="Gene3D" id="3.20.20.450">
    <property type="entry name" value="EAL domain"/>
    <property type="match status" value="1"/>
</dbReference>
<name>A0ABS5PKS9_9FIRM</name>
<dbReference type="Gene3D" id="1.10.3210.10">
    <property type="entry name" value="Hypothetical protein af1432"/>
    <property type="match status" value="1"/>
</dbReference>
<gene>
    <name evidence="3" type="ORF">KHM83_03555</name>
</gene>
<dbReference type="Pfam" id="PF00563">
    <property type="entry name" value="EAL"/>
    <property type="match status" value="1"/>
</dbReference>
<dbReference type="Proteomes" id="UP000746471">
    <property type="component" value="Unassembled WGS sequence"/>
</dbReference>
<evidence type="ECO:0000259" key="2">
    <source>
        <dbReference type="PROSITE" id="PS51833"/>
    </source>
</evidence>
<keyword evidence="4" id="KW-1185">Reference proteome</keyword>
<dbReference type="InterPro" id="IPR014408">
    <property type="entry name" value="dGMP_Pdiesterase_EAL/HD-GYP"/>
</dbReference>
<dbReference type="SUPFAM" id="SSF141868">
    <property type="entry name" value="EAL domain-like"/>
    <property type="match status" value="1"/>
</dbReference>
<protein>
    <submittedName>
        <fullName evidence="3">HDOD domain-containing protein</fullName>
    </submittedName>
</protein>
<evidence type="ECO:0000313" key="4">
    <source>
        <dbReference type="Proteomes" id="UP000746471"/>
    </source>
</evidence>
<dbReference type="PROSITE" id="PS51833">
    <property type="entry name" value="HDOD"/>
    <property type="match status" value="1"/>
</dbReference>